<organism evidence="5 6">
    <name type="scientific">Anaerovorax odorimutans</name>
    <dbReference type="NCBI Taxonomy" id="109327"/>
    <lineage>
        <taxon>Bacteria</taxon>
        <taxon>Bacillati</taxon>
        <taxon>Bacillota</taxon>
        <taxon>Clostridia</taxon>
        <taxon>Peptostreptococcales</taxon>
        <taxon>Anaerovoracaceae</taxon>
        <taxon>Anaerovorax</taxon>
    </lineage>
</organism>
<sequence>MAEKDWIYMMEQMQSIRLFARLNVRRKRQSEHFSAESLDLLSRVAMAKEPVTPLMLSKQTGLTKPMVSKLIEELSGKGFLKKEQDPKDRRSYFLILTGEGKKEMEGTYQYYLEPVYKIWRDLGEENFAELMKLIDMANNAPQE</sequence>
<evidence type="ECO:0000256" key="1">
    <source>
        <dbReference type="ARBA" id="ARBA00023015"/>
    </source>
</evidence>
<evidence type="ECO:0000313" key="6">
    <source>
        <dbReference type="Proteomes" id="UP001524502"/>
    </source>
</evidence>
<evidence type="ECO:0000256" key="3">
    <source>
        <dbReference type="ARBA" id="ARBA00023163"/>
    </source>
</evidence>
<dbReference type="SMART" id="SM00347">
    <property type="entry name" value="HTH_MARR"/>
    <property type="match status" value="1"/>
</dbReference>
<protein>
    <submittedName>
        <fullName evidence="5">MarR family winged helix-turn-helix transcriptional regulator</fullName>
    </submittedName>
</protein>
<keyword evidence="6" id="KW-1185">Reference proteome</keyword>
<dbReference type="PROSITE" id="PS50995">
    <property type="entry name" value="HTH_MARR_2"/>
    <property type="match status" value="1"/>
</dbReference>
<dbReference type="Gene3D" id="1.10.10.10">
    <property type="entry name" value="Winged helix-like DNA-binding domain superfamily/Winged helix DNA-binding domain"/>
    <property type="match status" value="1"/>
</dbReference>
<name>A0ABT1RP34_9FIRM</name>
<comment type="caution">
    <text evidence="5">The sequence shown here is derived from an EMBL/GenBank/DDBJ whole genome shotgun (WGS) entry which is preliminary data.</text>
</comment>
<gene>
    <name evidence="5" type="ORF">NE619_09320</name>
</gene>
<keyword evidence="1" id="KW-0805">Transcription regulation</keyword>
<dbReference type="RefSeq" id="WP_256132120.1">
    <property type="nucleotide sequence ID" value="NZ_JANFXK010000009.1"/>
</dbReference>
<evidence type="ECO:0000259" key="4">
    <source>
        <dbReference type="PROSITE" id="PS50995"/>
    </source>
</evidence>
<keyword evidence="2" id="KW-0238">DNA-binding</keyword>
<dbReference type="EMBL" id="JANFXK010000009">
    <property type="protein sequence ID" value="MCQ4636930.1"/>
    <property type="molecule type" value="Genomic_DNA"/>
</dbReference>
<dbReference type="Pfam" id="PF12802">
    <property type="entry name" value="MarR_2"/>
    <property type="match status" value="1"/>
</dbReference>
<accession>A0ABT1RP34</accession>
<proteinExistence type="predicted"/>
<dbReference type="PRINTS" id="PR00598">
    <property type="entry name" value="HTHMARR"/>
</dbReference>
<dbReference type="PANTHER" id="PTHR42756:SF1">
    <property type="entry name" value="TRANSCRIPTIONAL REPRESSOR OF EMRAB OPERON"/>
    <property type="match status" value="1"/>
</dbReference>
<evidence type="ECO:0000313" key="5">
    <source>
        <dbReference type="EMBL" id="MCQ4636930.1"/>
    </source>
</evidence>
<dbReference type="InterPro" id="IPR036388">
    <property type="entry name" value="WH-like_DNA-bd_sf"/>
</dbReference>
<dbReference type="Proteomes" id="UP001524502">
    <property type="component" value="Unassembled WGS sequence"/>
</dbReference>
<reference evidence="5 6" key="1">
    <citation type="submission" date="2022-06" db="EMBL/GenBank/DDBJ databases">
        <title>Isolation of gut microbiota from human fecal samples.</title>
        <authorList>
            <person name="Pamer E.G."/>
            <person name="Barat B."/>
            <person name="Waligurski E."/>
            <person name="Medina S."/>
            <person name="Paddock L."/>
            <person name="Mostad J."/>
        </authorList>
    </citation>
    <scope>NUCLEOTIDE SEQUENCE [LARGE SCALE GENOMIC DNA]</scope>
    <source>
        <strain evidence="5 6">SL.3.17</strain>
    </source>
</reference>
<dbReference type="PANTHER" id="PTHR42756">
    <property type="entry name" value="TRANSCRIPTIONAL REGULATOR, MARR"/>
    <property type="match status" value="1"/>
</dbReference>
<evidence type="ECO:0000256" key="2">
    <source>
        <dbReference type="ARBA" id="ARBA00023125"/>
    </source>
</evidence>
<dbReference type="SUPFAM" id="SSF46785">
    <property type="entry name" value="Winged helix' DNA-binding domain"/>
    <property type="match status" value="1"/>
</dbReference>
<dbReference type="InterPro" id="IPR000835">
    <property type="entry name" value="HTH_MarR-typ"/>
</dbReference>
<dbReference type="InterPro" id="IPR036390">
    <property type="entry name" value="WH_DNA-bd_sf"/>
</dbReference>
<keyword evidence="3" id="KW-0804">Transcription</keyword>
<feature type="domain" description="HTH marR-type" evidence="4">
    <location>
        <begin position="1"/>
        <end position="139"/>
    </location>
</feature>